<evidence type="ECO:0000313" key="2">
    <source>
        <dbReference type="EMBL" id="GMR30656.1"/>
    </source>
</evidence>
<evidence type="ECO:0008006" key="4">
    <source>
        <dbReference type="Google" id="ProtNLM"/>
    </source>
</evidence>
<keyword evidence="1" id="KW-0732">Signal</keyword>
<evidence type="ECO:0000256" key="1">
    <source>
        <dbReference type="SAM" id="SignalP"/>
    </source>
</evidence>
<dbReference type="EMBL" id="BTRK01000001">
    <property type="protein sequence ID" value="GMR30656.1"/>
    <property type="molecule type" value="Genomic_DNA"/>
</dbReference>
<reference evidence="3" key="1">
    <citation type="submission" date="2022-10" db="EMBL/GenBank/DDBJ databases">
        <title>Genome assembly of Pristionchus species.</title>
        <authorList>
            <person name="Yoshida K."/>
            <person name="Sommer R.J."/>
        </authorList>
    </citation>
    <scope>NUCLEOTIDE SEQUENCE [LARGE SCALE GENOMIC DNA]</scope>
    <source>
        <strain evidence="3">RS5460</strain>
    </source>
</reference>
<feature type="chain" id="PRO_5042899484" description="Peptidase" evidence="1">
    <location>
        <begin position="19"/>
        <end position="358"/>
    </location>
</feature>
<organism evidence="2 3">
    <name type="scientific">Pristionchus mayeri</name>
    <dbReference type="NCBI Taxonomy" id="1317129"/>
    <lineage>
        <taxon>Eukaryota</taxon>
        <taxon>Metazoa</taxon>
        <taxon>Ecdysozoa</taxon>
        <taxon>Nematoda</taxon>
        <taxon>Chromadorea</taxon>
        <taxon>Rhabditida</taxon>
        <taxon>Rhabditina</taxon>
        <taxon>Diplogasteromorpha</taxon>
        <taxon>Diplogasteroidea</taxon>
        <taxon>Neodiplogasteridae</taxon>
        <taxon>Pristionchus</taxon>
    </lineage>
</organism>
<comment type="caution">
    <text evidence="2">The sequence shown here is derived from an EMBL/GenBank/DDBJ whole genome shotgun (WGS) entry which is preliminary data.</text>
</comment>
<accession>A0AAN4Z165</accession>
<dbReference type="AlphaFoldDB" id="A0AAN4Z165"/>
<name>A0AAN4Z165_9BILA</name>
<evidence type="ECO:0000313" key="3">
    <source>
        <dbReference type="Proteomes" id="UP001328107"/>
    </source>
</evidence>
<dbReference type="Proteomes" id="UP001328107">
    <property type="component" value="Unassembled WGS sequence"/>
</dbReference>
<protein>
    <recommendedName>
        <fullName evidence="4">Peptidase</fullName>
    </recommendedName>
</protein>
<sequence length="358" mass="39152">MQFLYVYIALSLLHLNCALVSFPYSQVYQAPDITGTNKANFKCKNTCKVYVDGPTADIIVTKNGQTIVTFNIIASANGGFELAASDEYMIENRGEPNRDFVFYVVDSKAPNYGSPVFAPQVMLGIAFKGSSRYATFLSSFEAIEFSSFAGTYPDGYPRIYATGFDAAGDERCQPVYQARSQYNAEKSWPTIPTALLTVDFGFEGAHTVSANQVKAADPMKATGVTTVYTSPGYVGCSFNNGQNYHSTVSQVIEQFTLAADRLDVETVYDLKSNVEGIQFNVNDKKNLFVGTNSYSEHYSKDTFAVLLSWYKIAAGSSWAMQLDFGTDVDPPIITTTKIGSSLSVLPTLSVVIVQALLR</sequence>
<keyword evidence="3" id="KW-1185">Reference proteome</keyword>
<proteinExistence type="predicted"/>
<gene>
    <name evidence="2" type="ORF">PMAYCL1PPCAC_00851</name>
</gene>
<feature type="signal peptide" evidence="1">
    <location>
        <begin position="1"/>
        <end position="18"/>
    </location>
</feature>